<dbReference type="AlphaFoldDB" id="A0A3E2C9Y4"/>
<evidence type="ECO:0000313" key="1">
    <source>
        <dbReference type="EMBL" id="MDK6695244.1"/>
    </source>
</evidence>
<protein>
    <submittedName>
        <fullName evidence="2">Uncharacterized protein</fullName>
    </submittedName>
</protein>
<reference evidence="1 4" key="2">
    <citation type="submission" date="2023-05" db="EMBL/GenBank/DDBJ databases">
        <title>Cataloging the Phylogenetic Diversity of Human Bladder Bacteria.</title>
        <authorList>
            <person name="Du J."/>
        </authorList>
    </citation>
    <scope>NUCLEOTIDE SEQUENCE [LARGE SCALE GENOMIC DNA]</scope>
    <source>
        <strain evidence="1 4">UMB9230</strain>
    </source>
</reference>
<sequence length="109" mass="12254">MLDENGQTVLVSLHDIARLLGVGYESMRQYLVRSRRAALDGQDASNLRGLIPLPTHSVGVLTTKPAWDYDTIRDWAMRRLHRPVELPSSWQELKGTVSKAAKAESNNQQ</sequence>
<dbReference type="Proteomes" id="UP001240561">
    <property type="component" value="Unassembled WGS sequence"/>
</dbReference>
<dbReference type="RefSeq" id="WP_032836392.1">
    <property type="nucleotide sequence ID" value="NZ_CP083172.1"/>
</dbReference>
<reference evidence="2 3" key="1">
    <citation type="submission" date="2017-07" db="EMBL/GenBank/DDBJ databases">
        <title>A comparative genomics approach to explaining the enigmatic role of Gardnerella vaginalis in the vaginal microbiome.</title>
        <authorList>
            <person name="Vancuren S.J."/>
            <person name="Hill J.E."/>
        </authorList>
    </citation>
    <scope>NUCLEOTIDE SEQUENCE [LARGE SCALE GENOMIC DNA]</scope>
    <source>
        <strain evidence="2 3">WP023</strain>
    </source>
</reference>
<evidence type="ECO:0000313" key="3">
    <source>
        <dbReference type="Proteomes" id="UP000258379"/>
    </source>
</evidence>
<name>A0A3E2C9Y4_GARVA</name>
<accession>A0A3E2C9Y4</accession>
<dbReference type="EMBL" id="JASOGJ010000001">
    <property type="protein sequence ID" value="MDK6695244.1"/>
    <property type="molecule type" value="Genomic_DNA"/>
</dbReference>
<gene>
    <name evidence="2" type="ORF">CG405_05665</name>
    <name evidence="1" type="ORF">QP177_01470</name>
</gene>
<organism evidence="2 3">
    <name type="scientific">Gardnerella vaginalis</name>
    <dbReference type="NCBI Taxonomy" id="2702"/>
    <lineage>
        <taxon>Bacteria</taxon>
        <taxon>Bacillati</taxon>
        <taxon>Actinomycetota</taxon>
        <taxon>Actinomycetes</taxon>
        <taxon>Bifidobacteriales</taxon>
        <taxon>Bifidobacteriaceae</taxon>
        <taxon>Gardnerella</taxon>
    </lineage>
</organism>
<dbReference type="EMBL" id="NNRU01000004">
    <property type="protein sequence ID" value="RFT28501.1"/>
    <property type="molecule type" value="Genomic_DNA"/>
</dbReference>
<proteinExistence type="predicted"/>
<evidence type="ECO:0000313" key="4">
    <source>
        <dbReference type="Proteomes" id="UP001240561"/>
    </source>
</evidence>
<evidence type="ECO:0000313" key="2">
    <source>
        <dbReference type="EMBL" id="RFT28501.1"/>
    </source>
</evidence>
<comment type="caution">
    <text evidence="2">The sequence shown here is derived from an EMBL/GenBank/DDBJ whole genome shotgun (WGS) entry which is preliminary data.</text>
</comment>
<dbReference type="Proteomes" id="UP000258379">
    <property type="component" value="Unassembled WGS sequence"/>
</dbReference>